<keyword evidence="11" id="KW-1185">Reference proteome</keyword>
<evidence type="ECO:0000256" key="5">
    <source>
        <dbReference type="ARBA" id="ARBA00022825"/>
    </source>
</evidence>
<reference evidence="10 11" key="1">
    <citation type="submission" date="2019-09" db="EMBL/GenBank/DDBJ databases">
        <title>Bird 10,000 Genomes (B10K) Project - Family phase.</title>
        <authorList>
            <person name="Zhang G."/>
        </authorList>
    </citation>
    <scope>NUCLEOTIDE SEQUENCE [LARGE SCALE GENOMIC DNA]</scope>
    <source>
        <strain evidence="10">OUT-0015</strain>
        <tissue evidence="10">Blood</tissue>
    </source>
</reference>
<gene>
    <name evidence="10" type="primary">Tpp1</name>
    <name evidence="10" type="ORF">ERIRUB_R06687</name>
</gene>
<dbReference type="SUPFAM" id="SSF54897">
    <property type="entry name" value="Protease propeptides/inhibitors"/>
    <property type="match status" value="1"/>
</dbReference>
<dbReference type="SMART" id="SM00944">
    <property type="entry name" value="Pro-kuma_activ"/>
    <property type="match status" value="1"/>
</dbReference>
<dbReference type="AlphaFoldDB" id="A0A7K7GDL9"/>
<dbReference type="SUPFAM" id="SSF52743">
    <property type="entry name" value="Subtilisin-like"/>
    <property type="match status" value="1"/>
</dbReference>
<comment type="cofactor">
    <cofactor evidence="1">
        <name>Ca(2+)</name>
        <dbReference type="ChEBI" id="CHEBI:29108"/>
    </cofactor>
</comment>
<sequence length="393" mass="42760">SVPPGWAHAGRVDPGHPVQLTFALRQRGAARLARLVHAVSDPQSPQYGNGHSLGHRNPRGLGGDLTPLCLPGQYLSLEQVRDLVQPSPATLMTVLKWLQGHGVEDCRSVITLDFLECYLPASVAERLLPGAEFHQYMQGQRSLVRSPLPYTVPAELAQHLDFVGGMHRFPVERKAVSRAGASKDPQLAGASFHLGVTPAVLRQRYNMTGGDVGLLSNNSQACAQFLEQYFHQADLAEFMQLFGSGFAHRTQVDRVVGRQGHGKAGLEASLDVEYIMSTAIPHVPSSLMSLPGRHESQEPFLAWLLLLSNMSALPWVHSVSYGDDEDSLSYAYMERVNTEFMKAAARGLTILFASGDDGAGCRRVHSGNHTFRPSFPASSPYVTTVGGTSFKNP</sequence>
<dbReference type="GO" id="GO:0008240">
    <property type="term" value="F:tripeptidyl-peptidase activity"/>
    <property type="evidence" value="ECO:0007669"/>
    <property type="project" value="TreeGrafter"/>
</dbReference>
<dbReference type="GO" id="GO:0006508">
    <property type="term" value="P:proteolysis"/>
    <property type="evidence" value="ECO:0007669"/>
    <property type="project" value="UniProtKB-KW"/>
</dbReference>
<dbReference type="Pfam" id="PF09286">
    <property type="entry name" value="Pro-kuma_activ"/>
    <property type="match status" value="2"/>
</dbReference>
<evidence type="ECO:0000256" key="7">
    <source>
        <dbReference type="ARBA" id="ARBA00023145"/>
    </source>
</evidence>
<evidence type="ECO:0000256" key="6">
    <source>
        <dbReference type="ARBA" id="ARBA00022837"/>
    </source>
</evidence>
<dbReference type="EMBL" id="VZSK01000733">
    <property type="protein sequence ID" value="NWY67696.1"/>
    <property type="molecule type" value="Genomic_DNA"/>
</dbReference>
<dbReference type="CDD" id="cd11377">
    <property type="entry name" value="Pro-peptidase_S53"/>
    <property type="match status" value="1"/>
</dbReference>
<feature type="non-terminal residue" evidence="10">
    <location>
        <position position="393"/>
    </location>
</feature>
<keyword evidence="5" id="KW-0720">Serine protease</keyword>
<dbReference type="InterPro" id="IPR015366">
    <property type="entry name" value="S53_propep"/>
</dbReference>
<dbReference type="Gene3D" id="3.40.50.200">
    <property type="entry name" value="Peptidase S8/S53 domain"/>
    <property type="match status" value="1"/>
</dbReference>
<dbReference type="PROSITE" id="PS51695">
    <property type="entry name" value="SEDOLISIN"/>
    <property type="match status" value="1"/>
</dbReference>
<dbReference type="InterPro" id="IPR036852">
    <property type="entry name" value="Peptidase_S8/S53_dom_sf"/>
</dbReference>
<evidence type="ECO:0000256" key="3">
    <source>
        <dbReference type="ARBA" id="ARBA00022723"/>
    </source>
</evidence>
<keyword evidence="6" id="KW-0106">Calcium</keyword>
<evidence type="ECO:0000313" key="11">
    <source>
        <dbReference type="Proteomes" id="UP000529965"/>
    </source>
</evidence>
<protein>
    <submittedName>
        <fullName evidence="10">TPP1 peptidase</fullName>
    </submittedName>
</protein>
<dbReference type="GO" id="GO:0007417">
    <property type="term" value="P:central nervous system development"/>
    <property type="evidence" value="ECO:0007669"/>
    <property type="project" value="TreeGrafter"/>
</dbReference>
<keyword evidence="4" id="KW-0378">Hydrolase</keyword>
<dbReference type="InterPro" id="IPR050819">
    <property type="entry name" value="Tripeptidyl-peptidase_I"/>
</dbReference>
<accession>A0A7K7GDL9</accession>
<dbReference type="PANTHER" id="PTHR14218">
    <property type="entry name" value="PROTEASE S8 TRIPEPTIDYL PEPTIDASE I CLN2"/>
    <property type="match status" value="1"/>
</dbReference>
<dbReference type="Proteomes" id="UP000529965">
    <property type="component" value="Unassembled WGS sequence"/>
</dbReference>
<organism evidence="10 11">
    <name type="scientific">Erithacus rubecula</name>
    <name type="common">European robin</name>
    <dbReference type="NCBI Taxonomy" id="37610"/>
    <lineage>
        <taxon>Eukaryota</taxon>
        <taxon>Metazoa</taxon>
        <taxon>Chordata</taxon>
        <taxon>Craniata</taxon>
        <taxon>Vertebrata</taxon>
        <taxon>Euteleostomi</taxon>
        <taxon>Archelosauria</taxon>
        <taxon>Archosauria</taxon>
        <taxon>Dinosauria</taxon>
        <taxon>Saurischia</taxon>
        <taxon>Theropoda</taxon>
        <taxon>Coelurosauria</taxon>
        <taxon>Aves</taxon>
        <taxon>Neognathae</taxon>
        <taxon>Neoaves</taxon>
        <taxon>Telluraves</taxon>
        <taxon>Australaves</taxon>
        <taxon>Passeriformes</taxon>
        <taxon>Turdidae</taxon>
        <taxon>Erithacus</taxon>
    </lineage>
</organism>
<keyword evidence="2" id="KW-0645">Protease</keyword>
<dbReference type="GO" id="GO:0046872">
    <property type="term" value="F:metal ion binding"/>
    <property type="evidence" value="ECO:0007669"/>
    <property type="project" value="UniProtKB-KW"/>
</dbReference>
<evidence type="ECO:0000256" key="8">
    <source>
        <dbReference type="PROSITE-ProRule" id="PRU01032"/>
    </source>
</evidence>
<dbReference type="InterPro" id="IPR030400">
    <property type="entry name" value="Sedolisin_dom"/>
</dbReference>
<comment type="caution">
    <text evidence="10">The sequence shown here is derived from an EMBL/GenBank/DDBJ whole genome shotgun (WGS) entry which is preliminary data.</text>
</comment>
<dbReference type="PANTHER" id="PTHR14218:SF15">
    <property type="entry name" value="TRIPEPTIDYL-PEPTIDASE 1"/>
    <property type="match status" value="1"/>
</dbReference>
<evidence type="ECO:0000313" key="10">
    <source>
        <dbReference type="EMBL" id="NWY67696.1"/>
    </source>
</evidence>
<comment type="caution">
    <text evidence="8">Lacks conserved residue(s) required for the propagation of feature annotation.</text>
</comment>
<evidence type="ECO:0000256" key="1">
    <source>
        <dbReference type="ARBA" id="ARBA00001913"/>
    </source>
</evidence>
<evidence type="ECO:0000256" key="2">
    <source>
        <dbReference type="ARBA" id="ARBA00022670"/>
    </source>
</evidence>
<evidence type="ECO:0000256" key="4">
    <source>
        <dbReference type="ARBA" id="ARBA00022801"/>
    </source>
</evidence>
<feature type="non-terminal residue" evidence="10">
    <location>
        <position position="1"/>
    </location>
</feature>
<evidence type="ECO:0000259" key="9">
    <source>
        <dbReference type="PROSITE" id="PS51695"/>
    </source>
</evidence>
<name>A0A7K7GDL9_ERIRU</name>
<dbReference type="CDD" id="cd04056">
    <property type="entry name" value="Peptidases_S53"/>
    <property type="match status" value="1"/>
</dbReference>
<keyword evidence="3" id="KW-0479">Metal-binding</keyword>
<keyword evidence="7" id="KW-0865">Zymogen</keyword>
<feature type="domain" description="Peptidase S53" evidence="9">
    <location>
        <begin position="195"/>
        <end position="393"/>
    </location>
</feature>
<proteinExistence type="predicted"/>
<dbReference type="GO" id="GO:0004252">
    <property type="term" value="F:serine-type endopeptidase activity"/>
    <property type="evidence" value="ECO:0007669"/>
    <property type="project" value="InterPro"/>
</dbReference>